<proteinExistence type="predicted"/>
<organism evidence="1 2">
    <name type="scientific">Oribacterium sinus</name>
    <dbReference type="NCBI Taxonomy" id="237576"/>
    <lineage>
        <taxon>Bacteria</taxon>
        <taxon>Bacillati</taxon>
        <taxon>Bacillota</taxon>
        <taxon>Clostridia</taxon>
        <taxon>Lachnospirales</taxon>
        <taxon>Lachnospiraceae</taxon>
        <taxon>Oribacterium</taxon>
    </lineage>
</organism>
<reference evidence="1 2" key="1">
    <citation type="submission" date="2020-08" db="EMBL/GenBank/DDBJ databases">
        <title>Genomic Encyclopedia of Type Strains, Phase IV (KMG-IV): sequencing the most valuable type-strain genomes for metagenomic binning, comparative biology and taxonomic classification.</title>
        <authorList>
            <person name="Goeker M."/>
        </authorList>
    </citation>
    <scope>NUCLEOTIDE SEQUENCE [LARGE SCALE GENOMIC DNA]</scope>
    <source>
        <strain evidence="1 2">DSM 17245</strain>
    </source>
</reference>
<name>A0A7W9SGN1_9FIRM</name>
<dbReference type="Proteomes" id="UP000522163">
    <property type="component" value="Unassembled WGS sequence"/>
</dbReference>
<evidence type="ECO:0000313" key="2">
    <source>
        <dbReference type="Proteomes" id="UP000522163"/>
    </source>
</evidence>
<protein>
    <submittedName>
        <fullName evidence="1">Putative nucleic acid-binding protein</fullName>
    </submittedName>
</protein>
<comment type="caution">
    <text evidence="1">The sequence shown here is derived from an EMBL/GenBank/DDBJ whole genome shotgun (WGS) entry which is preliminary data.</text>
</comment>
<evidence type="ECO:0000313" key="1">
    <source>
        <dbReference type="EMBL" id="MBB6041828.1"/>
    </source>
</evidence>
<dbReference type="EMBL" id="JACHHH010000009">
    <property type="protein sequence ID" value="MBB6041828.1"/>
    <property type="molecule type" value="Genomic_DNA"/>
</dbReference>
<dbReference type="AlphaFoldDB" id="A0A7W9SGN1"/>
<dbReference type="GeneID" id="85015350"/>
<gene>
    <name evidence="1" type="ORF">HNQ46_001818</name>
</gene>
<sequence>MICYVVVDTNVLVSALLSKKDDAATVQVLSKVISGEREDVVGSYKSLMEKVMR</sequence>
<accession>A0A7W9SGN1</accession>
<dbReference type="RefSeq" id="WP_207720016.1">
    <property type="nucleotide sequence ID" value="NZ_CAUQUA010000001.1"/>
</dbReference>